<evidence type="ECO:0000313" key="3">
    <source>
        <dbReference type="EMBL" id="MCP2313884.1"/>
    </source>
</evidence>
<reference evidence="3 4" key="1">
    <citation type="submission" date="2022-06" db="EMBL/GenBank/DDBJ databases">
        <title>Sequencing the genomes of 1000 actinobacteria strains.</title>
        <authorList>
            <person name="Klenk H.-P."/>
        </authorList>
    </citation>
    <scope>NUCLEOTIDE SEQUENCE [LARGE SCALE GENOMIC DNA]</scope>
    <source>
        <strain evidence="3 4">DSM 41656</strain>
    </source>
</reference>
<dbReference type="EMBL" id="JAMZDX010000007">
    <property type="protein sequence ID" value="MCP2313884.1"/>
    <property type="molecule type" value="Genomic_DNA"/>
</dbReference>
<dbReference type="SUPFAM" id="SSF56601">
    <property type="entry name" value="beta-lactamase/transpeptidase-like"/>
    <property type="match status" value="1"/>
</dbReference>
<keyword evidence="3" id="KW-0645">Protease</keyword>
<dbReference type="GO" id="GO:0009002">
    <property type="term" value="F:serine-type D-Ala-D-Ala carboxypeptidase activity"/>
    <property type="evidence" value="ECO:0007669"/>
    <property type="project" value="UniProtKB-EC"/>
</dbReference>
<protein>
    <submittedName>
        <fullName evidence="3">D-alanyl-D-alanine carboxypeptidase</fullName>
        <ecNumber evidence="3">3.4.16.4</ecNumber>
    </submittedName>
</protein>
<sequence length="399" mass="43418">MRRTPYRRLFAAALLAASVLAPMTVTPASATAVRAAGLARPAPDDDCPLGPELTARLDRAIEDVRQQAGIPGVVVGLWLPGRGNYVRATGVADTATGRPMRTDDRFRIGSETKTFTVTALLQLVDEHRVGLDDPISAYVDGVPNGERITLRQLAEMRSGLFPYTFDEDFQHDLLSDPTRSFTPQEVLAYGSRHDNTFDPGTQFQYSNSNLVLLGLVVEKVTGRPLAEVIRHRVLRPSRLGHTLFPQGAEFPEPHPHGYTDQTLTGATADATDWNPSWAWAAGAMISDLRDLRRWAEIVATGRLLSPETQAQRLTMLPTGFPGTGYGLGIFDANGWIGHNGSIPGYETVTVYLPSQRATLVIEINTDSSSQGQEPSTLLARAITAIVTPDHVYDGTVPPR</sequence>
<dbReference type="InterPro" id="IPR012338">
    <property type="entry name" value="Beta-lactam/transpept-like"/>
</dbReference>
<organism evidence="3 4">
    <name type="scientific">Kitasatospora paracochleata</name>
    <dbReference type="NCBI Taxonomy" id="58354"/>
    <lineage>
        <taxon>Bacteria</taxon>
        <taxon>Bacillati</taxon>
        <taxon>Actinomycetota</taxon>
        <taxon>Actinomycetes</taxon>
        <taxon>Kitasatosporales</taxon>
        <taxon>Streptomycetaceae</taxon>
        <taxon>Kitasatospora</taxon>
    </lineage>
</organism>
<dbReference type="EC" id="3.4.16.4" evidence="3"/>
<dbReference type="Pfam" id="PF00144">
    <property type="entry name" value="Beta-lactamase"/>
    <property type="match status" value="1"/>
</dbReference>
<feature type="signal peptide" evidence="1">
    <location>
        <begin position="1"/>
        <end position="30"/>
    </location>
</feature>
<keyword evidence="4" id="KW-1185">Reference proteome</keyword>
<keyword evidence="1" id="KW-0732">Signal</keyword>
<comment type="caution">
    <text evidence="3">The sequence shown here is derived from an EMBL/GenBank/DDBJ whole genome shotgun (WGS) entry which is preliminary data.</text>
</comment>
<dbReference type="Gene3D" id="3.40.710.10">
    <property type="entry name" value="DD-peptidase/beta-lactamase superfamily"/>
    <property type="match status" value="1"/>
</dbReference>
<name>A0ABT1J8W7_9ACTN</name>
<evidence type="ECO:0000259" key="2">
    <source>
        <dbReference type="Pfam" id="PF00144"/>
    </source>
</evidence>
<dbReference type="InterPro" id="IPR050491">
    <property type="entry name" value="AmpC-like"/>
</dbReference>
<dbReference type="Proteomes" id="UP001206483">
    <property type="component" value="Unassembled WGS sequence"/>
</dbReference>
<dbReference type="PANTHER" id="PTHR46825">
    <property type="entry name" value="D-ALANYL-D-ALANINE-CARBOXYPEPTIDASE/ENDOPEPTIDASE AMPH"/>
    <property type="match status" value="1"/>
</dbReference>
<dbReference type="InterPro" id="IPR001466">
    <property type="entry name" value="Beta-lactam-related"/>
</dbReference>
<keyword evidence="3" id="KW-0378">Hydrolase</keyword>
<evidence type="ECO:0000313" key="4">
    <source>
        <dbReference type="Proteomes" id="UP001206483"/>
    </source>
</evidence>
<feature type="domain" description="Beta-lactamase-related" evidence="2">
    <location>
        <begin position="57"/>
        <end position="370"/>
    </location>
</feature>
<feature type="chain" id="PRO_5046467325" evidence="1">
    <location>
        <begin position="31"/>
        <end position="399"/>
    </location>
</feature>
<accession>A0ABT1J8W7</accession>
<evidence type="ECO:0000256" key="1">
    <source>
        <dbReference type="SAM" id="SignalP"/>
    </source>
</evidence>
<keyword evidence="3" id="KW-0121">Carboxypeptidase</keyword>
<proteinExistence type="predicted"/>
<dbReference type="RefSeq" id="WP_253804100.1">
    <property type="nucleotide sequence ID" value="NZ_BAAAUB010000010.1"/>
</dbReference>
<dbReference type="PANTHER" id="PTHR46825:SF7">
    <property type="entry name" value="D-ALANYL-D-ALANINE CARBOXYPEPTIDASE"/>
    <property type="match status" value="1"/>
</dbReference>
<gene>
    <name evidence="3" type="ORF">FHR36_007083</name>
</gene>